<feature type="transmembrane region" description="Helical" evidence="1">
    <location>
        <begin position="115"/>
        <end position="136"/>
    </location>
</feature>
<organism evidence="2 3">
    <name type="scientific">Undibacterium seohonense</name>
    <dbReference type="NCBI Taxonomy" id="1344950"/>
    <lineage>
        <taxon>Bacteria</taxon>
        <taxon>Pseudomonadati</taxon>
        <taxon>Pseudomonadota</taxon>
        <taxon>Betaproteobacteria</taxon>
        <taxon>Burkholderiales</taxon>
        <taxon>Oxalobacteraceae</taxon>
        <taxon>Undibacterium</taxon>
    </lineage>
</organism>
<protein>
    <submittedName>
        <fullName evidence="2">Uncharacterized protein</fullName>
    </submittedName>
</protein>
<dbReference type="EMBL" id="JACOFW010000021">
    <property type="protein sequence ID" value="MBC3808858.1"/>
    <property type="molecule type" value="Genomic_DNA"/>
</dbReference>
<feature type="transmembrane region" description="Helical" evidence="1">
    <location>
        <begin position="87"/>
        <end position="109"/>
    </location>
</feature>
<keyword evidence="1" id="KW-0472">Membrane</keyword>
<evidence type="ECO:0000256" key="1">
    <source>
        <dbReference type="SAM" id="Phobius"/>
    </source>
</evidence>
<keyword evidence="3" id="KW-1185">Reference proteome</keyword>
<dbReference type="Proteomes" id="UP000648257">
    <property type="component" value="Unassembled WGS sequence"/>
</dbReference>
<name>A0ABR6X801_9BURK</name>
<accession>A0ABR6X801</accession>
<gene>
    <name evidence="2" type="ORF">H8K52_16070</name>
</gene>
<evidence type="ECO:0000313" key="2">
    <source>
        <dbReference type="EMBL" id="MBC3808858.1"/>
    </source>
</evidence>
<dbReference type="RefSeq" id="WP_186923928.1">
    <property type="nucleotide sequence ID" value="NZ_JACOFW010000021.1"/>
</dbReference>
<evidence type="ECO:0000313" key="3">
    <source>
        <dbReference type="Proteomes" id="UP000648257"/>
    </source>
</evidence>
<proteinExistence type="predicted"/>
<comment type="caution">
    <text evidence="2">The sequence shown here is derived from an EMBL/GenBank/DDBJ whole genome shotgun (WGS) entry which is preliminary data.</text>
</comment>
<sequence>MHLQPLLLTAVSNVSHISSQRGQFTEFGFSSSYATVSQARAFGHLCPKANTEITLAMPGQDRWRHIYGWLDHSSKKVLVPYFWERSVALLFISALSFVFIPFFLGGAWSMRQSSWLYPFAFSFGALLVGFVWVLVVRDFLVAQAARKALTALATSLRASNNAA</sequence>
<reference evidence="2 3" key="1">
    <citation type="submission" date="2020-08" db="EMBL/GenBank/DDBJ databases">
        <title>Novel species isolated from subtropical streams in China.</title>
        <authorList>
            <person name="Lu H."/>
        </authorList>
    </citation>
    <scope>NUCLEOTIDE SEQUENCE [LARGE SCALE GENOMIC DNA]</scope>
    <source>
        <strain evidence="2 3">KACC 16656</strain>
    </source>
</reference>
<keyword evidence="1" id="KW-1133">Transmembrane helix</keyword>
<keyword evidence="1" id="KW-0812">Transmembrane</keyword>